<evidence type="ECO:0000256" key="2">
    <source>
        <dbReference type="ARBA" id="ARBA00022679"/>
    </source>
</evidence>
<dbReference type="GeneID" id="30152736"/>
<dbReference type="InterPro" id="IPR001214">
    <property type="entry name" value="SET_dom"/>
</dbReference>
<dbReference type="GO" id="GO:0042799">
    <property type="term" value="F:histone H4K20 methyltransferase activity"/>
    <property type="evidence" value="ECO:0007669"/>
    <property type="project" value="TreeGrafter"/>
</dbReference>
<keyword evidence="4" id="KW-0479">Metal-binding</keyword>
<dbReference type="InterPro" id="IPR002893">
    <property type="entry name" value="Znf_MYND"/>
</dbReference>
<protein>
    <recommendedName>
        <fullName evidence="8">Histone-lysine N-methyltransferase SET5</fullName>
    </recommendedName>
    <alternativeName>
        <fullName evidence="7">SET domain-containing protein 5</fullName>
    </alternativeName>
</protein>
<dbReference type="PANTHER" id="PTHR46402:SF2">
    <property type="entry name" value="HISTONE-LYSINE N-TRIMETHYLTRANSFERASE SMYD5"/>
    <property type="match status" value="1"/>
</dbReference>
<reference evidence="12 13" key="1">
    <citation type="submission" date="2016-06" db="EMBL/GenBank/DDBJ databases">
        <title>Evolution of pathogenesis and genome organization in the Tremellales.</title>
        <authorList>
            <person name="Cuomo C."/>
            <person name="Litvintseva A."/>
            <person name="Heitman J."/>
            <person name="Chen Y."/>
            <person name="Sun S."/>
            <person name="Springer D."/>
            <person name="Dromer F."/>
            <person name="Young S."/>
            <person name="Zeng Q."/>
            <person name="Chapman S."/>
            <person name="Gujja S."/>
            <person name="Saif S."/>
            <person name="Birren B."/>
        </authorList>
    </citation>
    <scope>NUCLEOTIDE SEQUENCE [LARGE SCALE GENOMIC DNA]</scope>
    <source>
        <strain evidence="12 13">CBS 6039</strain>
    </source>
</reference>
<dbReference type="EMBL" id="AWGJ01000002">
    <property type="protein sequence ID" value="ODN83253.1"/>
    <property type="molecule type" value="Genomic_DNA"/>
</dbReference>
<sequence>MSGAAPTDTISPPDEELIITTKELRAAHPDKGILKLLAQLKLDRPEWSVSEKRFRKAHSATSDGEGSTPGASQSAGTGDKGEKPLIADTGLDPSVDVASLAPKVEVKMFKGGKGKGLVAKDGLEMGEMLWQEEPWIVTSDPGHYPLLTQSMMCTQCFSIFDRPNPALSVPCSRCPTAHFCTRLCYSKAQLASHPQLLCPGENPGAEKLMKFVRQKGERGMEGVVKIVARWRTEREWSKGSEAEDLEKRVWKGMARISQKRKEAERREWEYVAENRMKEWREFHTLLIGALNPPQGHYNHRNFQKLVKTRRNNPKPLTEKEEQKWFSFGSFLELLGLVGLNQEDSGGLYALHAHLNHSCTPNVQVRNLPKSYAPPLPSSLPCDLPPPLQKGDSFSNKLTILARQKIDQGEELTVSYVNVKMPRDERRKILREGYGFWCSCDRCEKEKEEGVKQE</sequence>
<keyword evidence="13" id="KW-1185">Reference proteome</keyword>
<dbReference type="CDD" id="cd20071">
    <property type="entry name" value="SET_SMYD"/>
    <property type="match status" value="1"/>
</dbReference>
<dbReference type="InterPro" id="IPR046341">
    <property type="entry name" value="SET_dom_sf"/>
</dbReference>
<dbReference type="Pfam" id="PF00856">
    <property type="entry name" value="SET"/>
    <property type="match status" value="1"/>
</dbReference>
<accession>A0A1E3I3L1</accession>
<dbReference type="PANTHER" id="PTHR46402">
    <property type="entry name" value="SET AND MYND DOMAIN-CONTAINING PROTEIN 5"/>
    <property type="match status" value="1"/>
</dbReference>
<dbReference type="GO" id="GO:0032259">
    <property type="term" value="P:methylation"/>
    <property type="evidence" value="ECO:0007669"/>
    <property type="project" value="UniProtKB-KW"/>
</dbReference>
<dbReference type="Gene3D" id="6.10.140.2220">
    <property type="match status" value="1"/>
</dbReference>
<evidence type="ECO:0000256" key="7">
    <source>
        <dbReference type="ARBA" id="ARBA00042380"/>
    </source>
</evidence>
<keyword evidence="6" id="KW-0862">Zinc</keyword>
<gene>
    <name evidence="12" type="ORF">L202_01427</name>
</gene>
<dbReference type="PROSITE" id="PS01360">
    <property type="entry name" value="ZF_MYND_1"/>
    <property type="match status" value="1"/>
</dbReference>
<comment type="catalytic activity">
    <reaction evidence="9">
        <text>L-lysyl-[histone] + S-adenosyl-L-methionine = N(6)-methyl-L-lysyl-[histone] + S-adenosyl-L-homocysteine + H(+)</text>
        <dbReference type="Rhea" id="RHEA:10024"/>
        <dbReference type="Rhea" id="RHEA-COMP:9845"/>
        <dbReference type="Rhea" id="RHEA-COMP:9846"/>
        <dbReference type="ChEBI" id="CHEBI:15378"/>
        <dbReference type="ChEBI" id="CHEBI:29969"/>
        <dbReference type="ChEBI" id="CHEBI:57856"/>
        <dbReference type="ChEBI" id="CHEBI:59789"/>
        <dbReference type="ChEBI" id="CHEBI:61929"/>
    </reaction>
    <physiologicalReaction direction="left-to-right" evidence="9">
        <dbReference type="Rhea" id="RHEA:10025"/>
    </physiologicalReaction>
</comment>
<dbReference type="Gene3D" id="2.170.270.10">
    <property type="entry name" value="SET domain"/>
    <property type="match status" value="1"/>
</dbReference>
<proteinExistence type="predicted"/>
<keyword evidence="2" id="KW-0808">Transferase</keyword>
<dbReference type="Proteomes" id="UP000094065">
    <property type="component" value="Unassembled WGS sequence"/>
</dbReference>
<dbReference type="SUPFAM" id="SSF82199">
    <property type="entry name" value="SET domain"/>
    <property type="match status" value="1"/>
</dbReference>
<comment type="caution">
    <text evidence="12">The sequence shown here is derived from an EMBL/GenBank/DDBJ whole genome shotgun (WGS) entry which is preliminary data.</text>
</comment>
<feature type="domain" description="SET" evidence="11">
    <location>
        <begin position="102"/>
        <end position="416"/>
    </location>
</feature>
<feature type="compositionally biased region" description="Polar residues" evidence="10">
    <location>
        <begin position="59"/>
        <end position="76"/>
    </location>
</feature>
<evidence type="ECO:0000256" key="5">
    <source>
        <dbReference type="ARBA" id="ARBA00022771"/>
    </source>
</evidence>
<evidence type="ECO:0000256" key="10">
    <source>
        <dbReference type="SAM" id="MobiDB-lite"/>
    </source>
</evidence>
<keyword evidence="5" id="KW-0863">Zinc-finger</keyword>
<keyword evidence="3" id="KW-0949">S-adenosyl-L-methionine</keyword>
<feature type="region of interest" description="Disordered" evidence="10">
    <location>
        <begin position="47"/>
        <end position="90"/>
    </location>
</feature>
<evidence type="ECO:0000256" key="4">
    <source>
        <dbReference type="ARBA" id="ARBA00022723"/>
    </source>
</evidence>
<dbReference type="GO" id="GO:0045814">
    <property type="term" value="P:negative regulation of gene expression, epigenetic"/>
    <property type="evidence" value="ECO:0007669"/>
    <property type="project" value="TreeGrafter"/>
</dbReference>
<evidence type="ECO:0000313" key="13">
    <source>
        <dbReference type="Proteomes" id="UP000094065"/>
    </source>
</evidence>
<dbReference type="STRING" id="1295533.A0A1E3I3L1"/>
<name>A0A1E3I3L1_9TREE</name>
<dbReference type="OrthoDB" id="438641at2759"/>
<dbReference type="Gene3D" id="1.10.220.160">
    <property type="match status" value="1"/>
</dbReference>
<evidence type="ECO:0000256" key="3">
    <source>
        <dbReference type="ARBA" id="ARBA00022691"/>
    </source>
</evidence>
<evidence type="ECO:0000256" key="8">
    <source>
        <dbReference type="ARBA" id="ARBA00044528"/>
    </source>
</evidence>
<evidence type="ECO:0000256" key="6">
    <source>
        <dbReference type="ARBA" id="ARBA00022833"/>
    </source>
</evidence>
<dbReference type="RefSeq" id="XP_018997253.1">
    <property type="nucleotide sequence ID" value="XM_019134826.1"/>
</dbReference>
<dbReference type="PROSITE" id="PS50280">
    <property type="entry name" value="SET"/>
    <property type="match status" value="1"/>
</dbReference>
<dbReference type="GO" id="GO:0008270">
    <property type="term" value="F:zinc ion binding"/>
    <property type="evidence" value="ECO:0007669"/>
    <property type="project" value="UniProtKB-KW"/>
</dbReference>
<evidence type="ECO:0000256" key="9">
    <source>
        <dbReference type="ARBA" id="ARBA00048619"/>
    </source>
</evidence>
<organism evidence="12 13">
    <name type="scientific">Cryptococcus amylolentus CBS 6039</name>
    <dbReference type="NCBI Taxonomy" id="1295533"/>
    <lineage>
        <taxon>Eukaryota</taxon>
        <taxon>Fungi</taxon>
        <taxon>Dikarya</taxon>
        <taxon>Basidiomycota</taxon>
        <taxon>Agaricomycotina</taxon>
        <taxon>Tremellomycetes</taxon>
        <taxon>Tremellales</taxon>
        <taxon>Cryptococcaceae</taxon>
        <taxon>Cryptococcus</taxon>
    </lineage>
</organism>
<evidence type="ECO:0000313" key="12">
    <source>
        <dbReference type="EMBL" id="ODN83253.1"/>
    </source>
</evidence>
<keyword evidence="1" id="KW-0489">Methyltransferase</keyword>
<evidence type="ECO:0000259" key="11">
    <source>
        <dbReference type="PROSITE" id="PS50280"/>
    </source>
</evidence>
<dbReference type="AlphaFoldDB" id="A0A1E3I3L1"/>
<evidence type="ECO:0000256" key="1">
    <source>
        <dbReference type="ARBA" id="ARBA00022603"/>
    </source>
</evidence>